<dbReference type="PANTHER" id="PTHR37984:SF5">
    <property type="entry name" value="PROTEIN NYNRIN-LIKE"/>
    <property type="match status" value="1"/>
</dbReference>
<organism evidence="2 3">
    <name type="scientific">Gossypium hirsutum</name>
    <name type="common">Upland cotton</name>
    <name type="synonym">Gossypium mexicanum</name>
    <dbReference type="NCBI Taxonomy" id="3635"/>
    <lineage>
        <taxon>Eukaryota</taxon>
        <taxon>Viridiplantae</taxon>
        <taxon>Streptophyta</taxon>
        <taxon>Embryophyta</taxon>
        <taxon>Tracheophyta</taxon>
        <taxon>Spermatophyta</taxon>
        <taxon>Magnoliopsida</taxon>
        <taxon>eudicotyledons</taxon>
        <taxon>Gunneridae</taxon>
        <taxon>Pentapetalae</taxon>
        <taxon>rosids</taxon>
        <taxon>malvids</taxon>
        <taxon>Malvales</taxon>
        <taxon>Malvaceae</taxon>
        <taxon>Malvoideae</taxon>
        <taxon>Gossypium</taxon>
    </lineage>
</organism>
<sequence length="142" mass="16477">MVFINDILVYSKTEDKHDEHLRVVLQILQEKQLYTKLSKCEFWLQEVTFLGHVVSVEGIRVDLVKIEAVLDWKQPKNVSKICSFLGLARYYWRFVEGFSLITAPLTKLLLKGVSFVWTDAHQSSFEKLKSILTQATILIHPV</sequence>
<protein>
    <submittedName>
        <fullName evidence="3">Uncharacterized mitochondrial protein AtMg00860-like</fullName>
    </submittedName>
</protein>
<dbReference type="PANTHER" id="PTHR37984">
    <property type="entry name" value="PROTEIN CBG26694"/>
    <property type="match status" value="1"/>
</dbReference>
<dbReference type="InterPro" id="IPR043502">
    <property type="entry name" value="DNA/RNA_pol_sf"/>
</dbReference>
<evidence type="ECO:0000313" key="3">
    <source>
        <dbReference type="RefSeq" id="XP_040930121.1"/>
    </source>
</evidence>
<dbReference type="GeneID" id="121203739"/>
<dbReference type="Gene3D" id="3.30.70.270">
    <property type="match status" value="2"/>
</dbReference>
<reference evidence="3" key="2">
    <citation type="submission" date="2025-08" db="UniProtKB">
        <authorList>
            <consortium name="RefSeq"/>
        </authorList>
    </citation>
    <scope>IDENTIFICATION</scope>
</reference>
<accession>A0ABM2YHU5</accession>
<keyword evidence="2" id="KW-1185">Reference proteome</keyword>
<gene>
    <name evidence="3" type="primary">LOC121203739</name>
</gene>
<dbReference type="Proteomes" id="UP000818029">
    <property type="component" value="Chromosome A07"/>
</dbReference>
<name>A0ABM2YHU5_GOSHI</name>
<reference evidence="2" key="1">
    <citation type="journal article" date="2020" name="Nat. Genet.">
        <title>Genomic diversifications of five Gossypium allopolyploid species and their impact on cotton improvement.</title>
        <authorList>
            <person name="Chen Z.J."/>
            <person name="Sreedasyam A."/>
            <person name="Ando A."/>
            <person name="Song Q."/>
            <person name="De Santiago L.M."/>
            <person name="Hulse-Kemp A.M."/>
            <person name="Ding M."/>
            <person name="Ye W."/>
            <person name="Kirkbride R.C."/>
            <person name="Jenkins J."/>
            <person name="Plott C."/>
            <person name="Lovell J."/>
            <person name="Lin Y.M."/>
            <person name="Vaughn R."/>
            <person name="Liu B."/>
            <person name="Simpson S."/>
            <person name="Scheffler B.E."/>
            <person name="Wen L."/>
            <person name="Saski C.A."/>
            <person name="Grover C.E."/>
            <person name="Hu G."/>
            <person name="Conover J.L."/>
            <person name="Carlson J.W."/>
            <person name="Shu S."/>
            <person name="Boston L.B."/>
            <person name="Williams M."/>
            <person name="Peterson D.G."/>
            <person name="McGee K."/>
            <person name="Jones D.C."/>
            <person name="Wendel J.F."/>
            <person name="Stelly D.M."/>
            <person name="Grimwood J."/>
            <person name="Schmutz J."/>
        </authorList>
    </citation>
    <scope>NUCLEOTIDE SEQUENCE [LARGE SCALE GENOMIC DNA]</scope>
    <source>
        <strain evidence="2">cv. TM-1</strain>
    </source>
</reference>
<dbReference type="InterPro" id="IPR043128">
    <property type="entry name" value="Rev_trsase/Diguanyl_cyclase"/>
</dbReference>
<evidence type="ECO:0000259" key="1">
    <source>
        <dbReference type="Pfam" id="PF00078"/>
    </source>
</evidence>
<dbReference type="Pfam" id="PF00078">
    <property type="entry name" value="RVT_1"/>
    <property type="match status" value="1"/>
</dbReference>
<dbReference type="SUPFAM" id="SSF56672">
    <property type="entry name" value="DNA/RNA polymerases"/>
    <property type="match status" value="1"/>
</dbReference>
<feature type="domain" description="Reverse transcriptase" evidence="1">
    <location>
        <begin position="2"/>
        <end position="53"/>
    </location>
</feature>
<dbReference type="RefSeq" id="XP_040930121.1">
    <property type="nucleotide sequence ID" value="XM_041074187.1"/>
</dbReference>
<dbReference type="InterPro" id="IPR000477">
    <property type="entry name" value="RT_dom"/>
</dbReference>
<dbReference type="InterPro" id="IPR050951">
    <property type="entry name" value="Retrovirus_Pol_polyprotein"/>
</dbReference>
<evidence type="ECO:0000313" key="2">
    <source>
        <dbReference type="Proteomes" id="UP000818029"/>
    </source>
</evidence>
<proteinExistence type="predicted"/>